<proteinExistence type="predicted"/>
<reference evidence="1" key="1">
    <citation type="journal article" date="2022" name="Int. J. Mol. Sci.">
        <title>Draft Genome of Tanacetum Coccineum: Genomic Comparison of Closely Related Tanacetum-Family Plants.</title>
        <authorList>
            <person name="Yamashiro T."/>
            <person name="Shiraishi A."/>
            <person name="Nakayama K."/>
            <person name="Satake H."/>
        </authorList>
    </citation>
    <scope>NUCLEOTIDE SEQUENCE</scope>
</reference>
<accession>A0ABQ4YQF1</accession>
<evidence type="ECO:0000313" key="1">
    <source>
        <dbReference type="EMBL" id="GJS79246.1"/>
    </source>
</evidence>
<sequence length="231" mass="26332">MVQACYSGPDNRDWHGCQNDAKDTSFSAHSTSLDGTVAKFHFEVKEIGQRLSDVELEKLKKVVTMTLEAGKKEHETLIDAWLHMKEMLRNFHGHNLTKDNIIKIFYHGLNETALEALNSAACGIFLYKTLNQAYQLLEDKDLLKLDWAKNQKPKPSLKKTIAFANEGSNNSDTDKIMARMDAMTLKMDAQYKEMKSRHECNRCGGNHSTAYCNDDDTPMSLEEEAKFKQTF</sequence>
<dbReference type="EMBL" id="BQNB010010584">
    <property type="protein sequence ID" value="GJS79246.1"/>
    <property type="molecule type" value="Genomic_DNA"/>
</dbReference>
<evidence type="ECO:0000313" key="2">
    <source>
        <dbReference type="Proteomes" id="UP001151760"/>
    </source>
</evidence>
<organism evidence="1 2">
    <name type="scientific">Tanacetum coccineum</name>
    <dbReference type="NCBI Taxonomy" id="301880"/>
    <lineage>
        <taxon>Eukaryota</taxon>
        <taxon>Viridiplantae</taxon>
        <taxon>Streptophyta</taxon>
        <taxon>Embryophyta</taxon>
        <taxon>Tracheophyta</taxon>
        <taxon>Spermatophyta</taxon>
        <taxon>Magnoliopsida</taxon>
        <taxon>eudicotyledons</taxon>
        <taxon>Gunneridae</taxon>
        <taxon>Pentapetalae</taxon>
        <taxon>asterids</taxon>
        <taxon>campanulids</taxon>
        <taxon>Asterales</taxon>
        <taxon>Asteraceae</taxon>
        <taxon>Asteroideae</taxon>
        <taxon>Anthemideae</taxon>
        <taxon>Anthemidinae</taxon>
        <taxon>Tanacetum</taxon>
    </lineage>
</organism>
<protein>
    <submittedName>
        <fullName evidence="1">Uncharacterized protein</fullName>
    </submittedName>
</protein>
<name>A0ABQ4YQF1_9ASTR</name>
<dbReference type="Proteomes" id="UP001151760">
    <property type="component" value="Unassembled WGS sequence"/>
</dbReference>
<keyword evidence="2" id="KW-1185">Reference proteome</keyword>
<comment type="caution">
    <text evidence="1">The sequence shown here is derived from an EMBL/GenBank/DDBJ whole genome shotgun (WGS) entry which is preliminary data.</text>
</comment>
<reference evidence="1" key="2">
    <citation type="submission" date="2022-01" db="EMBL/GenBank/DDBJ databases">
        <authorList>
            <person name="Yamashiro T."/>
            <person name="Shiraishi A."/>
            <person name="Satake H."/>
            <person name="Nakayama K."/>
        </authorList>
    </citation>
    <scope>NUCLEOTIDE SEQUENCE</scope>
</reference>
<gene>
    <name evidence="1" type="ORF">Tco_0729127</name>
</gene>